<dbReference type="InterPro" id="IPR034122">
    <property type="entry name" value="Retropepsin-like_bacterial"/>
</dbReference>
<sequence>MVNGRRVLNQFRWLVAFFLLGVGFNSWANALEIQVEGLMNNMAILKVNGKQRILNVGRTSPEGIKLLSSNSKQAEVLIAGKKTTLTLSGHISGSYQAPKSASISIRPVHGQYITSGSINSRPAQFLVDTGATSVTLSMEDAQRLGVNLSRSNPVYVNTAGGRVVGHQVVLSQVKVGGLKVSYVDAVVLESGFNGEILLGMSFLKHVKMRDEKGFLVLEQNF</sequence>
<dbReference type="RefSeq" id="WP_344794419.1">
    <property type="nucleotide sequence ID" value="NZ_BAABBN010000002.1"/>
</dbReference>
<reference evidence="2" key="1">
    <citation type="journal article" date="2019" name="Int. J. Syst. Evol. Microbiol.">
        <title>The Global Catalogue of Microorganisms (GCM) 10K type strain sequencing project: providing services to taxonomists for standard genome sequencing and annotation.</title>
        <authorList>
            <consortium name="The Broad Institute Genomics Platform"/>
            <consortium name="The Broad Institute Genome Sequencing Center for Infectious Disease"/>
            <person name="Wu L."/>
            <person name="Ma J."/>
        </authorList>
    </citation>
    <scope>NUCLEOTIDE SEQUENCE [LARGE SCALE GENOMIC DNA]</scope>
    <source>
        <strain evidence="2">JCM 17551</strain>
    </source>
</reference>
<dbReference type="Gene3D" id="2.40.70.10">
    <property type="entry name" value="Acid Proteases"/>
    <property type="match status" value="1"/>
</dbReference>
<dbReference type="CDD" id="cd05483">
    <property type="entry name" value="retropepsin_like_bacteria"/>
    <property type="match status" value="1"/>
</dbReference>
<dbReference type="Proteomes" id="UP001501565">
    <property type="component" value="Unassembled WGS sequence"/>
</dbReference>
<keyword evidence="1" id="KW-0378">Hydrolase</keyword>
<keyword evidence="2" id="KW-1185">Reference proteome</keyword>
<gene>
    <name evidence="1" type="ORF">GCM10022277_01380</name>
</gene>
<dbReference type="NCBIfam" id="TIGR02281">
    <property type="entry name" value="clan_AA_DTGA"/>
    <property type="match status" value="1"/>
</dbReference>
<organism evidence="1 2">
    <name type="scientific">Litoribacillus peritrichatus</name>
    <dbReference type="NCBI Taxonomy" id="718191"/>
    <lineage>
        <taxon>Bacteria</taxon>
        <taxon>Pseudomonadati</taxon>
        <taxon>Pseudomonadota</taxon>
        <taxon>Gammaproteobacteria</taxon>
        <taxon>Oceanospirillales</taxon>
        <taxon>Oceanospirillaceae</taxon>
        <taxon>Litoribacillus</taxon>
    </lineage>
</organism>
<dbReference type="EMBL" id="BAABBN010000002">
    <property type="protein sequence ID" value="GAA3910453.1"/>
    <property type="molecule type" value="Genomic_DNA"/>
</dbReference>
<dbReference type="InterPro" id="IPR011969">
    <property type="entry name" value="Clan_AA_Asp_peptidase_C"/>
</dbReference>
<proteinExistence type="predicted"/>
<protein>
    <submittedName>
        <fullName evidence="1">TIGR02281 family clan AA aspartic protease</fullName>
    </submittedName>
</protein>
<accession>A0ABP7LZA8</accession>
<dbReference type="GO" id="GO:0008233">
    <property type="term" value="F:peptidase activity"/>
    <property type="evidence" value="ECO:0007669"/>
    <property type="project" value="UniProtKB-KW"/>
</dbReference>
<dbReference type="InterPro" id="IPR021109">
    <property type="entry name" value="Peptidase_aspartic_dom_sf"/>
</dbReference>
<evidence type="ECO:0000313" key="1">
    <source>
        <dbReference type="EMBL" id="GAA3910453.1"/>
    </source>
</evidence>
<dbReference type="Pfam" id="PF13975">
    <property type="entry name" value="gag-asp_proteas"/>
    <property type="match status" value="1"/>
</dbReference>
<evidence type="ECO:0000313" key="2">
    <source>
        <dbReference type="Proteomes" id="UP001501565"/>
    </source>
</evidence>
<comment type="caution">
    <text evidence="1">The sequence shown here is derived from an EMBL/GenBank/DDBJ whole genome shotgun (WGS) entry which is preliminary data.</text>
</comment>
<dbReference type="GO" id="GO:0006508">
    <property type="term" value="P:proteolysis"/>
    <property type="evidence" value="ECO:0007669"/>
    <property type="project" value="UniProtKB-KW"/>
</dbReference>
<keyword evidence="1" id="KW-0645">Protease</keyword>
<dbReference type="SUPFAM" id="SSF50630">
    <property type="entry name" value="Acid proteases"/>
    <property type="match status" value="1"/>
</dbReference>
<name>A0ABP7LZA8_9GAMM</name>